<sequence>MNDQPIFEDLDDIMSALTKLDPKQAKMFADLIAPYGGQPEPLHPHLQPYLYDDEYFGSMLKHPLVFSLIHAPAHNKAVNLQYEQKQKATKEAVARYDWNTYVFLHERPYRVDAFMEIENRLTNSEYWSLFSSIWMDSENIRENPREWEILLNSNRTFRECMMDEEEQQALAELPDVIDIYQGHTDIRDDGWSWTTDRAKAEWFAGRFSSLEGAEAFLTIAKVNKADVYAYLLSRGESEIIANPATITMIESHQLTQKESDHHEIG</sequence>
<gene>
    <name evidence="1" type="ORF">UFOVP1246_28</name>
</gene>
<protein>
    <submittedName>
        <fullName evidence="1">Uncharacterized protein</fullName>
    </submittedName>
</protein>
<name>A0A6J5R7T2_9CAUD</name>
<accession>A0A6J5R7T2</accession>
<evidence type="ECO:0000313" key="1">
    <source>
        <dbReference type="EMBL" id="CAB4193023.1"/>
    </source>
</evidence>
<reference evidence="1" key="1">
    <citation type="submission" date="2020-05" db="EMBL/GenBank/DDBJ databases">
        <authorList>
            <person name="Chiriac C."/>
            <person name="Salcher M."/>
            <person name="Ghai R."/>
            <person name="Kavagutti S V."/>
        </authorList>
    </citation>
    <scope>NUCLEOTIDE SEQUENCE</scope>
</reference>
<proteinExistence type="predicted"/>
<organism evidence="1">
    <name type="scientific">uncultured Caudovirales phage</name>
    <dbReference type="NCBI Taxonomy" id="2100421"/>
    <lineage>
        <taxon>Viruses</taxon>
        <taxon>Duplodnaviria</taxon>
        <taxon>Heunggongvirae</taxon>
        <taxon>Uroviricota</taxon>
        <taxon>Caudoviricetes</taxon>
        <taxon>Peduoviridae</taxon>
        <taxon>Maltschvirus</taxon>
        <taxon>Maltschvirus maltsch</taxon>
    </lineage>
</organism>
<dbReference type="EMBL" id="LR797193">
    <property type="protein sequence ID" value="CAB4193023.1"/>
    <property type="molecule type" value="Genomic_DNA"/>
</dbReference>